<keyword evidence="2" id="KW-1133">Transmembrane helix</keyword>
<keyword evidence="2" id="KW-0812">Transmembrane</keyword>
<feature type="domain" description="Anti-sigma K factor RskA C-terminal" evidence="3">
    <location>
        <begin position="99"/>
        <end position="215"/>
    </location>
</feature>
<dbReference type="GO" id="GO:0016989">
    <property type="term" value="F:sigma factor antagonist activity"/>
    <property type="evidence" value="ECO:0007669"/>
    <property type="project" value="TreeGrafter"/>
</dbReference>
<accession>A0A6M4H8S7</accession>
<evidence type="ECO:0000313" key="5">
    <source>
        <dbReference type="Proteomes" id="UP000503096"/>
    </source>
</evidence>
<dbReference type="AlphaFoldDB" id="A0A6M4H8S7"/>
<feature type="transmembrane region" description="Helical" evidence="2">
    <location>
        <begin position="91"/>
        <end position="111"/>
    </location>
</feature>
<dbReference type="Pfam" id="PF10099">
    <property type="entry name" value="RskA_C"/>
    <property type="match status" value="1"/>
</dbReference>
<dbReference type="GO" id="GO:0005886">
    <property type="term" value="C:plasma membrane"/>
    <property type="evidence" value="ECO:0007669"/>
    <property type="project" value="InterPro"/>
</dbReference>
<organism evidence="4 5">
    <name type="scientific">Usitatibacter palustris</name>
    <dbReference type="NCBI Taxonomy" id="2732487"/>
    <lineage>
        <taxon>Bacteria</taxon>
        <taxon>Pseudomonadati</taxon>
        <taxon>Pseudomonadota</taxon>
        <taxon>Betaproteobacteria</taxon>
        <taxon>Nitrosomonadales</taxon>
        <taxon>Usitatibacteraceae</taxon>
        <taxon>Usitatibacter</taxon>
    </lineage>
</organism>
<evidence type="ECO:0000256" key="1">
    <source>
        <dbReference type="SAM" id="MobiDB-lite"/>
    </source>
</evidence>
<name>A0A6M4H8S7_9PROT</name>
<feature type="compositionally biased region" description="Low complexity" evidence="1">
    <location>
        <begin position="207"/>
        <end position="216"/>
    </location>
</feature>
<dbReference type="RefSeq" id="WP_171163239.1">
    <property type="nucleotide sequence ID" value="NZ_CP053073.1"/>
</dbReference>
<evidence type="ECO:0000256" key="2">
    <source>
        <dbReference type="SAM" id="Phobius"/>
    </source>
</evidence>
<dbReference type="PANTHER" id="PTHR37461:SF1">
    <property type="entry name" value="ANTI-SIGMA-K FACTOR RSKA"/>
    <property type="match status" value="1"/>
</dbReference>
<reference evidence="4 5" key="1">
    <citation type="submission" date="2020-04" db="EMBL/GenBank/DDBJ databases">
        <title>Usitatibacter rugosus gen. nov., sp. nov. and Usitatibacter palustris sp. nov., novel members of Usitatibacteraceae fam. nov. within the order Nitrosomonadales isolated from soil.</title>
        <authorList>
            <person name="Huber K.J."/>
            <person name="Neumann-Schaal M."/>
            <person name="Geppert A."/>
            <person name="Luckner M."/>
            <person name="Wanner G."/>
            <person name="Overmann J."/>
        </authorList>
    </citation>
    <scope>NUCLEOTIDE SEQUENCE [LARGE SCALE GENOMIC DNA]</scope>
    <source>
        <strain evidence="4 5">Swamp67</strain>
    </source>
</reference>
<dbReference type="InterPro" id="IPR018764">
    <property type="entry name" value="RskA_C"/>
</dbReference>
<feature type="region of interest" description="Disordered" evidence="1">
    <location>
        <begin position="206"/>
        <end position="229"/>
    </location>
</feature>
<gene>
    <name evidence="4" type="ORF">DSM104440_02538</name>
</gene>
<dbReference type="KEGG" id="upl:DSM104440_02538"/>
<dbReference type="PANTHER" id="PTHR37461">
    <property type="entry name" value="ANTI-SIGMA-K FACTOR RSKA"/>
    <property type="match status" value="1"/>
</dbReference>
<evidence type="ECO:0000259" key="3">
    <source>
        <dbReference type="Pfam" id="PF10099"/>
    </source>
</evidence>
<protein>
    <recommendedName>
        <fullName evidence="3">Anti-sigma K factor RskA C-terminal domain-containing protein</fullName>
    </recommendedName>
</protein>
<dbReference type="InterPro" id="IPR051474">
    <property type="entry name" value="Anti-sigma-K/W_factor"/>
</dbReference>
<sequence>MRNLSTDTQHALAAEYVLGTLRGSARARFTAMMQADPALAAVVRRWEDFLTPLALNVAPVEPRARVWQAIEARIGTRTAAKPRSFWSSLDFWRIAGVSLAGVVVALLLVLMTPRAPEGPMMIAVLVTPEQVPRMVVEQHADMMKVRPVKAWTSAPGVDLELWAIGEDGKPRSLGVVASHKETDMPMPFDHAKMKGAMMIALSREPKGGSPTGTPTTVLCSGPLAKTQRA</sequence>
<keyword evidence="5" id="KW-1185">Reference proteome</keyword>
<keyword evidence="2" id="KW-0472">Membrane</keyword>
<dbReference type="EMBL" id="CP053073">
    <property type="protein sequence ID" value="QJR15712.1"/>
    <property type="molecule type" value="Genomic_DNA"/>
</dbReference>
<proteinExistence type="predicted"/>
<evidence type="ECO:0000313" key="4">
    <source>
        <dbReference type="EMBL" id="QJR15712.1"/>
    </source>
</evidence>
<dbReference type="GO" id="GO:0006417">
    <property type="term" value="P:regulation of translation"/>
    <property type="evidence" value="ECO:0007669"/>
    <property type="project" value="TreeGrafter"/>
</dbReference>
<dbReference type="Proteomes" id="UP000503096">
    <property type="component" value="Chromosome"/>
</dbReference>
<dbReference type="InParanoid" id="A0A6M4H8S7"/>